<proteinExistence type="predicted"/>
<sequence length="97" mass="11950">MRLYKKNMNDNHRLKRWTISSFASRESKHVNKRIITVNEKESIKFIKIHFNFTHTESFVPYDQQRLCYLRELNWVLKRESKYSNAFHVLHEDNKAKH</sequence>
<reference evidence="1" key="1">
    <citation type="submission" date="2022-07" db="EMBL/GenBank/DDBJ databases">
        <authorList>
            <person name="Trinca V."/>
            <person name="Uliana J.V.C."/>
            <person name="Torres T.T."/>
            <person name="Ward R.J."/>
            <person name="Monesi N."/>
        </authorList>
    </citation>
    <scope>NUCLEOTIDE SEQUENCE</scope>
    <source>
        <strain evidence="1">HSMRA1968</strain>
        <tissue evidence="1">Whole embryos</tissue>
    </source>
</reference>
<accession>A0A9Q0MXE5</accession>
<evidence type="ECO:0000313" key="1">
    <source>
        <dbReference type="EMBL" id="KAJ6638825.1"/>
    </source>
</evidence>
<name>A0A9Q0MXE5_9DIPT</name>
<dbReference type="Proteomes" id="UP001151699">
    <property type="component" value="Chromosome X"/>
</dbReference>
<organism evidence="1 2">
    <name type="scientific">Pseudolycoriella hygida</name>
    <dbReference type="NCBI Taxonomy" id="35572"/>
    <lineage>
        <taxon>Eukaryota</taxon>
        <taxon>Metazoa</taxon>
        <taxon>Ecdysozoa</taxon>
        <taxon>Arthropoda</taxon>
        <taxon>Hexapoda</taxon>
        <taxon>Insecta</taxon>
        <taxon>Pterygota</taxon>
        <taxon>Neoptera</taxon>
        <taxon>Endopterygota</taxon>
        <taxon>Diptera</taxon>
        <taxon>Nematocera</taxon>
        <taxon>Sciaroidea</taxon>
        <taxon>Sciaridae</taxon>
        <taxon>Pseudolycoriella</taxon>
    </lineage>
</organism>
<keyword evidence="2" id="KW-1185">Reference proteome</keyword>
<dbReference type="AlphaFoldDB" id="A0A9Q0MXE5"/>
<protein>
    <submittedName>
        <fullName evidence="1">Uncharacterized protein</fullName>
    </submittedName>
</protein>
<comment type="caution">
    <text evidence="1">The sequence shown here is derived from an EMBL/GenBank/DDBJ whole genome shotgun (WGS) entry which is preliminary data.</text>
</comment>
<gene>
    <name evidence="1" type="ORF">Bhyg_11563</name>
</gene>
<dbReference type="EMBL" id="WJQU01000003">
    <property type="protein sequence ID" value="KAJ6638825.1"/>
    <property type="molecule type" value="Genomic_DNA"/>
</dbReference>
<evidence type="ECO:0000313" key="2">
    <source>
        <dbReference type="Proteomes" id="UP001151699"/>
    </source>
</evidence>